<keyword evidence="11" id="KW-1185">Reference proteome</keyword>
<dbReference type="Gene3D" id="3.40.50.200">
    <property type="entry name" value="Peptidase S8/S53 domain"/>
    <property type="match status" value="1"/>
</dbReference>
<keyword evidence="3 5" id="KW-0378">Hydrolase</keyword>
<evidence type="ECO:0000256" key="8">
    <source>
        <dbReference type="SAM" id="SignalP"/>
    </source>
</evidence>
<evidence type="ECO:0000256" key="1">
    <source>
        <dbReference type="ARBA" id="ARBA00011073"/>
    </source>
</evidence>
<feature type="active site" description="Charge relay system" evidence="5">
    <location>
        <position position="401"/>
    </location>
</feature>
<dbReference type="InterPro" id="IPR034176">
    <property type="entry name" value="Peptidases_S8_13"/>
</dbReference>
<dbReference type="InterPro" id="IPR036852">
    <property type="entry name" value="Peptidase_S8/S53_dom_sf"/>
</dbReference>
<dbReference type="PANTHER" id="PTHR43806:SF11">
    <property type="entry name" value="CEREVISIN-RELATED"/>
    <property type="match status" value="1"/>
</dbReference>
<comment type="similarity">
    <text evidence="1 5 6">Belongs to the peptidase S8 family.</text>
</comment>
<organism evidence="10 11">
    <name type="scientific">Limnobacter litoralis</name>
    <dbReference type="NCBI Taxonomy" id="481366"/>
    <lineage>
        <taxon>Bacteria</taxon>
        <taxon>Pseudomonadati</taxon>
        <taxon>Pseudomonadota</taxon>
        <taxon>Betaproteobacteria</taxon>
        <taxon>Burkholderiales</taxon>
        <taxon>Burkholderiaceae</taxon>
        <taxon>Limnobacter</taxon>
    </lineage>
</organism>
<dbReference type="InterPro" id="IPR023827">
    <property type="entry name" value="Peptidase_S8_Asp-AS"/>
</dbReference>
<evidence type="ECO:0000313" key="11">
    <source>
        <dbReference type="Proteomes" id="UP001156664"/>
    </source>
</evidence>
<dbReference type="EMBL" id="BSOJ01000015">
    <property type="protein sequence ID" value="GLR26296.1"/>
    <property type="molecule type" value="Genomic_DNA"/>
</dbReference>
<feature type="region of interest" description="Disordered" evidence="7">
    <location>
        <begin position="186"/>
        <end position="213"/>
    </location>
</feature>
<dbReference type="RefSeq" id="WP_284280842.1">
    <property type="nucleotide sequence ID" value="NZ_BSOJ01000015.1"/>
</dbReference>
<dbReference type="InterPro" id="IPR015500">
    <property type="entry name" value="Peptidase_S8_subtilisin-rel"/>
</dbReference>
<feature type="active site" description="Charge relay system" evidence="5">
    <location>
        <position position="157"/>
    </location>
</feature>
<gene>
    <name evidence="10" type="ORF">GCM10007875_13860</name>
</gene>
<feature type="compositionally biased region" description="Gly residues" evidence="7">
    <location>
        <begin position="617"/>
        <end position="627"/>
    </location>
</feature>
<feature type="domain" description="Peptidase S8/S53" evidence="9">
    <location>
        <begin position="151"/>
        <end position="434"/>
    </location>
</feature>
<evidence type="ECO:0000313" key="10">
    <source>
        <dbReference type="EMBL" id="GLR26296.1"/>
    </source>
</evidence>
<feature type="region of interest" description="Disordered" evidence="7">
    <location>
        <begin position="604"/>
        <end position="627"/>
    </location>
</feature>
<keyword evidence="4 5" id="KW-0720">Serine protease</keyword>
<dbReference type="InterPro" id="IPR050131">
    <property type="entry name" value="Peptidase_S8_subtilisin-like"/>
</dbReference>
<proteinExistence type="inferred from homology"/>
<accession>A0ABQ5YQW8</accession>
<evidence type="ECO:0000256" key="3">
    <source>
        <dbReference type="ARBA" id="ARBA00022801"/>
    </source>
</evidence>
<sequence>MKLSGIFLALIAFGAQANNTRLVIQFKQTDPHRQSVLQSKDLQSRLDEVAKVVGTPLPSLRRFGNHGSVVSIPSGHNVDQIVQRLQSDPSVQSVALDRRIRIRAQSSIVGLLNALDPSHQARSWNLQDKSTQPASANVFPLFTNHHGTSPTVVAVLDTGVRFDHPMLLGHLLPGYDFVSDAFNGNDGQSTGASDRDADPTDPGDGVSATDLAADPGCGSVSSSSWHGTFTAGMIAGNPIASEGVFPMDWNAVVEPVRVLGKCGGYTTDLADAIRWAAGLSVNGVPANPYPAKIINLSLGASGACVNAIEGQAVADARAAGVLVVAAAGNNGGSVDTPANCPGALAVAATDQQGLKSSYSNFGSPVALTAPGGDSAYPMWGAGNTGIAGPLTNTYSAKIGTSFAAPQVSAALAMAHALNPSLSSDQLVAQLLATTRPFLSTSGYPACSTSSTGTFCNCTTATCGSGMLDVDQFIRRVSAAPLVNLYSNSGTVIPPGQSSQFSAQGSISSQGVVASSASFSISNVQKSDFTAPDPTLSVSGLDVNVMAPQGVQAFNLTATLGDGSSVTAPITVATAGSTSPTLLAGLLSPLVNNTDAISLVGATTGTNPAVGENSTTGGSNGSTGGGGGGSSPALPGLVILAVLLALYRCRST</sequence>
<feature type="chain" id="PRO_5047087025" description="Peptidase S8/S53 domain-containing protein" evidence="8">
    <location>
        <begin position="18"/>
        <end position="651"/>
    </location>
</feature>
<reference evidence="11" key="1">
    <citation type="journal article" date="2019" name="Int. J. Syst. Evol. Microbiol.">
        <title>The Global Catalogue of Microorganisms (GCM) 10K type strain sequencing project: providing services to taxonomists for standard genome sequencing and annotation.</title>
        <authorList>
            <consortium name="The Broad Institute Genomics Platform"/>
            <consortium name="The Broad Institute Genome Sequencing Center for Infectious Disease"/>
            <person name="Wu L."/>
            <person name="Ma J."/>
        </authorList>
    </citation>
    <scope>NUCLEOTIDE SEQUENCE [LARGE SCALE GENOMIC DNA]</scope>
    <source>
        <strain evidence="11">NBRC 105857</strain>
    </source>
</reference>
<evidence type="ECO:0000259" key="9">
    <source>
        <dbReference type="Pfam" id="PF00082"/>
    </source>
</evidence>
<feature type="signal peptide" evidence="8">
    <location>
        <begin position="1"/>
        <end position="17"/>
    </location>
</feature>
<evidence type="ECO:0000256" key="6">
    <source>
        <dbReference type="RuleBase" id="RU003355"/>
    </source>
</evidence>
<keyword evidence="2 5" id="KW-0645">Protease</keyword>
<evidence type="ECO:0000256" key="5">
    <source>
        <dbReference type="PROSITE-ProRule" id="PRU01240"/>
    </source>
</evidence>
<keyword evidence="8" id="KW-0732">Signal</keyword>
<dbReference type="InterPro" id="IPR000209">
    <property type="entry name" value="Peptidase_S8/S53_dom"/>
</dbReference>
<dbReference type="CDD" id="cd07496">
    <property type="entry name" value="Peptidases_S8_13"/>
    <property type="match status" value="1"/>
</dbReference>
<dbReference type="SUPFAM" id="SSF52743">
    <property type="entry name" value="Subtilisin-like"/>
    <property type="match status" value="1"/>
</dbReference>
<dbReference type="PROSITE" id="PS00136">
    <property type="entry name" value="SUBTILASE_ASP"/>
    <property type="match status" value="1"/>
</dbReference>
<dbReference type="PROSITE" id="PS51892">
    <property type="entry name" value="SUBTILASE"/>
    <property type="match status" value="1"/>
</dbReference>
<comment type="caution">
    <text evidence="10">The sequence shown here is derived from an EMBL/GenBank/DDBJ whole genome shotgun (WGS) entry which is preliminary data.</text>
</comment>
<evidence type="ECO:0000256" key="2">
    <source>
        <dbReference type="ARBA" id="ARBA00022670"/>
    </source>
</evidence>
<dbReference type="Pfam" id="PF00082">
    <property type="entry name" value="Peptidase_S8"/>
    <property type="match status" value="1"/>
</dbReference>
<dbReference type="PANTHER" id="PTHR43806">
    <property type="entry name" value="PEPTIDASE S8"/>
    <property type="match status" value="1"/>
</dbReference>
<dbReference type="PROSITE" id="PS00138">
    <property type="entry name" value="SUBTILASE_SER"/>
    <property type="match status" value="1"/>
</dbReference>
<evidence type="ECO:0000256" key="4">
    <source>
        <dbReference type="ARBA" id="ARBA00022825"/>
    </source>
</evidence>
<protein>
    <recommendedName>
        <fullName evidence="9">Peptidase S8/S53 domain-containing protein</fullName>
    </recommendedName>
</protein>
<dbReference type="Proteomes" id="UP001156664">
    <property type="component" value="Unassembled WGS sequence"/>
</dbReference>
<dbReference type="PRINTS" id="PR00723">
    <property type="entry name" value="SUBTILISIN"/>
</dbReference>
<dbReference type="InterPro" id="IPR023828">
    <property type="entry name" value="Peptidase_S8_Ser-AS"/>
</dbReference>
<feature type="active site" description="Charge relay system" evidence="5">
    <location>
        <position position="226"/>
    </location>
</feature>
<evidence type="ECO:0000256" key="7">
    <source>
        <dbReference type="SAM" id="MobiDB-lite"/>
    </source>
</evidence>
<name>A0ABQ5YQW8_9BURK</name>